<evidence type="ECO:0000313" key="3">
    <source>
        <dbReference type="Proteomes" id="UP000432015"/>
    </source>
</evidence>
<dbReference type="SUPFAM" id="SSF51735">
    <property type="entry name" value="NAD(P)-binding Rossmann-fold domains"/>
    <property type="match status" value="1"/>
</dbReference>
<protein>
    <submittedName>
        <fullName evidence="2">NAD(P)H-binding protein</fullName>
    </submittedName>
</protein>
<sequence>MSILITTPNGGVGRYLTEALREREDVRFLVRSAASAEALGAVRGEVVRGDAADAADVRRAVAGVERLYLAHPFAEDQVSIEIGLGLAALEAGARRIVKLGALAFSGAALPDAVTGAHDVVTERLRAEGVPELTVLRPDRFLQNFLPLAASIARGTLPDPVSRGARGYIDTRDIADVALAELLAEHPVGGEIDLSGPQALTVPELAGRFGAVLGRPVRHVDVPMDGSWRADLAERGVHPQVVDGLHDLYTNYLNEGAAGLGDGVQRMLGRPPRSVEDFAAEQLAPAVRRHLP</sequence>
<gene>
    <name evidence="2" type="ORF">GNZ18_09190</name>
</gene>
<dbReference type="Proteomes" id="UP000432015">
    <property type="component" value="Unassembled WGS sequence"/>
</dbReference>
<dbReference type="EMBL" id="WOFH01000003">
    <property type="protein sequence ID" value="MUN36769.1"/>
    <property type="molecule type" value="Genomic_DNA"/>
</dbReference>
<keyword evidence="3" id="KW-1185">Reference proteome</keyword>
<dbReference type="PANTHER" id="PTHR43162:SF1">
    <property type="entry name" value="PRESTALK A DIFFERENTIATION PROTEIN A"/>
    <property type="match status" value="1"/>
</dbReference>
<dbReference type="PANTHER" id="PTHR43162">
    <property type="match status" value="1"/>
</dbReference>
<evidence type="ECO:0000259" key="1">
    <source>
        <dbReference type="Pfam" id="PF05368"/>
    </source>
</evidence>
<name>A0A7K1KX81_9ACTN</name>
<comment type="caution">
    <text evidence="2">The sequence shown here is derived from an EMBL/GenBank/DDBJ whole genome shotgun (WGS) entry which is preliminary data.</text>
</comment>
<accession>A0A7K1KX81</accession>
<dbReference type="InterPro" id="IPR051604">
    <property type="entry name" value="Ergot_Alk_Oxidoreductase"/>
</dbReference>
<dbReference type="InterPro" id="IPR008030">
    <property type="entry name" value="NmrA-like"/>
</dbReference>
<dbReference type="InterPro" id="IPR036291">
    <property type="entry name" value="NAD(P)-bd_dom_sf"/>
</dbReference>
<dbReference type="AlphaFoldDB" id="A0A7K1KX81"/>
<dbReference type="Gene3D" id="3.90.25.10">
    <property type="entry name" value="UDP-galactose 4-epimerase, domain 1"/>
    <property type="match status" value="1"/>
</dbReference>
<dbReference type="Gene3D" id="3.40.50.720">
    <property type="entry name" value="NAD(P)-binding Rossmann-like Domain"/>
    <property type="match status" value="1"/>
</dbReference>
<dbReference type="RefSeq" id="WP_156215832.1">
    <property type="nucleotide sequence ID" value="NZ_WOFH01000003.1"/>
</dbReference>
<reference evidence="2 3" key="1">
    <citation type="submission" date="2019-11" db="EMBL/GenBank/DDBJ databases">
        <authorList>
            <person name="Cao P."/>
        </authorList>
    </citation>
    <scope>NUCLEOTIDE SEQUENCE [LARGE SCALE GENOMIC DNA]</scope>
    <source>
        <strain evidence="2 3">NEAU-AAG5</strain>
    </source>
</reference>
<dbReference type="Pfam" id="PF05368">
    <property type="entry name" value="NmrA"/>
    <property type="match status" value="1"/>
</dbReference>
<proteinExistence type="predicted"/>
<organism evidence="2 3">
    <name type="scientific">Actinomadura litoris</name>
    <dbReference type="NCBI Taxonomy" id="2678616"/>
    <lineage>
        <taxon>Bacteria</taxon>
        <taxon>Bacillati</taxon>
        <taxon>Actinomycetota</taxon>
        <taxon>Actinomycetes</taxon>
        <taxon>Streptosporangiales</taxon>
        <taxon>Thermomonosporaceae</taxon>
        <taxon>Actinomadura</taxon>
    </lineage>
</organism>
<evidence type="ECO:0000313" key="2">
    <source>
        <dbReference type="EMBL" id="MUN36769.1"/>
    </source>
</evidence>
<feature type="domain" description="NmrA-like" evidence="1">
    <location>
        <begin position="3"/>
        <end position="223"/>
    </location>
</feature>